<evidence type="ECO:0000256" key="3">
    <source>
        <dbReference type="ARBA" id="ARBA00022692"/>
    </source>
</evidence>
<sequence>MSSAALRPLWPVLFVILWSTGFIGAKFGLPYAEPLTFLLVRYGCTALLLTLLALAMRAPWPGNWRMVAHLAVTGLLVHAVYLAGVFSAISHGLSPGLTALVVGLQPILTAVLAAAWLKTPVGPRQWGGLLLSLAGVTMTVWPRLSIGHDMLPLLLPVVAALFGITLGTLYQKRFVPHFDWRTGGVVQFTACALATGAVAPWFESMHIVWNGSFAFALGWLVLVLSIGAISLLNWLIRHGESVGVASLFYLTPPTTALMAFALFGERLTPLAIAGMAVVAAGVVLARR</sequence>
<feature type="transmembrane region" description="Helical" evidence="6">
    <location>
        <begin position="267"/>
        <end position="285"/>
    </location>
</feature>
<reference evidence="8 9" key="1">
    <citation type="submission" date="2018-04" db="EMBL/GenBank/DDBJ databases">
        <title>Denitrifier Microvirgula.</title>
        <authorList>
            <person name="Anderson E."/>
            <person name="Jang J."/>
            <person name="Ishii S."/>
        </authorList>
    </citation>
    <scope>NUCLEOTIDE SEQUENCE [LARGE SCALE GENOMIC DNA]</scope>
    <source>
        <strain evidence="8 9">BE2.4</strain>
    </source>
</reference>
<feature type="transmembrane region" description="Helical" evidence="6">
    <location>
        <begin position="35"/>
        <end position="55"/>
    </location>
</feature>
<dbReference type="Pfam" id="PF00892">
    <property type="entry name" value="EamA"/>
    <property type="match status" value="2"/>
</dbReference>
<dbReference type="GO" id="GO:0016020">
    <property type="term" value="C:membrane"/>
    <property type="evidence" value="ECO:0007669"/>
    <property type="project" value="UniProtKB-SubCell"/>
</dbReference>
<dbReference type="InterPro" id="IPR037185">
    <property type="entry name" value="EmrE-like"/>
</dbReference>
<feature type="transmembrane region" description="Helical" evidence="6">
    <location>
        <begin position="96"/>
        <end position="117"/>
    </location>
</feature>
<keyword evidence="5 6" id="KW-0472">Membrane</keyword>
<feature type="transmembrane region" description="Helical" evidence="6">
    <location>
        <begin position="214"/>
        <end position="235"/>
    </location>
</feature>
<keyword evidence="4 6" id="KW-1133">Transmembrane helix</keyword>
<dbReference type="InterPro" id="IPR050638">
    <property type="entry name" value="AA-Vitamin_Transporters"/>
</dbReference>
<feature type="transmembrane region" description="Helical" evidence="6">
    <location>
        <begin position="67"/>
        <end position="90"/>
    </location>
</feature>
<dbReference type="InterPro" id="IPR000620">
    <property type="entry name" value="EamA_dom"/>
</dbReference>
<evidence type="ECO:0000256" key="5">
    <source>
        <dbReference type="ARBA" id="ARBA00023136"/>
    </source>
</evidence>
<feature type="transmembrane region" description="Helical" evidence="6">
    <location>
        <begin position="182"/>
        <end position="202"/>
    </location>
</feature>
<evidence type="ECO:0000256" key="4">
    <source>
        <dbReference type="ARBA" id="ARBA00022989"/>
    </source>
</evidence>
<protein>
    <submittedName>
        <fullName evidence="8">EamA family transporter</fullName>
    </submittedName>
</protein>
<comment type="similarity">
    <text evidence="2">Belongs to the EamA transporter family.</text>
</comment>
<evidence type="ECO:0000256" key="2">
    <source>
        <dbReference type="ARBA" id="ARBA00007362"/>
    </source>
</evidence>
<dbReference type="AlphaFoldDB" id="A0A2S0PFD5"/>
<feature type="transmembrane region" description="Helical" evidence="6">
    <location>
        <begin position="12"/>
        <end position="29"/>
    </location>
</feature>
<dbReference type="Proteomes" id="UP000244173">
    <property type="component" value="Chromosome"/>
</dbReference>
<proteinExistence type="inferred from homology"/>
<feature type="domain" description="EamA" evidence="7">
    <location>
        <begin position="10"/>
        <end position="140"/>
    </location>
</feature>
<evidence type="ECO:0000313" key="9">
    <source>
        <dbReference type="Proteomes" id="UP000244173"/>
    </source>
</evidence>
<dbReference type="SUPFAM" id="SSF103481">
    <property type="entry name" value="Multidrug resistance efflux transporter EmrE"/>
    <property type="match status" value="2"/>
</dbReference>
<gene>
    <name evidence="8" type="ORF">DAI18_13475</name>
</gene>
<feature type="domain" description="EamA" evidence="7">
    <location>
        <begin position="157"/>
        <end position="285"/>
    </location>
</feature>
<dbReference type="PANTHER" id="PTHR32322:SF2">
    <property type="entry name" value="EAMA DOMAIN-CONTAINING PROTEIN"/>
    <property type="match status" value="1"/>
</dbReference>
<accession>A0A2S0PFD5</accession>
<name>A0A2S0PFD5_9NEIS</name>
<evidence type="ECO:0000256" key="6">
    <source>
        <dbReference type="SAM" id="Phobius"/>
    </source>
</evidence>
<feature type="transmembrane region" description="Helical" evidence="6">
    <location>
        <begin position="242"/>
        <end position="261"/>
    </location>
</feature>
<dbReference type="PANTHER" id="PTHR32322">
    <property type="entry name" value="INNER MEMBRANE TRANSPORTER"/>
    <property type="match status" value="1"/>
</dbReference>
<dbReference type="RefSeq" id="WP_107890348.1">
    <property type="nucleotide sequence ID" value="NZ_CP028519.1"/>
</dbReference>
<dbReference type="KEGG" id="maer:DAI18_13475"/>
<comment type="subcellular location">
    <subcellularLocation>
        <location evidence="1">Membrane</location>
        <topology evidence="1">Multi-pass membrane protein</topology>
    </subcellularLocation>
</comment>
<dbReference type="STRING" id="1122240.GCA_000620105_01590"/>
<organism evidence="8 9">
    <name type="scientific">Microvirgula aerodenitrificans</name>
    <dbReference type="NCBI Taxonomy" id="57480"/>
    <lineage>
        <taxon>Bacteria</taxon>
        <taxon>Pseudomonadati</taxon>
        <taxon>Pseudomonadota</taxon>
        <taxon>Betaproteobacteria</taxon>
        <taxon>Neisseriales</taxon>
        <taxon>Aquaspirillaceae</taxon>
        <taxon>Microvirgula</taxon>
    </lineage>
</organism>
<evidence type="ECO:0000313" key="8">
    <source>
        <dbReference type="EMBL" id="AVY96098.1"/>
    </source>
</evidence>
<keyword evidence="3 6" id="KW-0812">Transmembrane</keyword>
<evidence type="ECO:0000256" key="1">
    <source>
        <dbReference type="ARBA" id="ARBA00004141"/>
    </source>
</evidence>
<keyword evidence="9" id="KW-1185">Reference proteome</keyword>
<feature type="transmembrane region" description="Helical" evidence="6">
    <location>
        <begin position="150"/>
        <end position="170"/>
    </location>
</feature>
<evidence type="ECO:0000259" key="7">
    <source>
        <dbReference type="Pfam" id="PF00892"/>
    </source>
</evidence>
<dbReference type="OrthoDB" id="9809509at2"/>
<dbReference type="EMBL" id="CP028519">
    <property type="protein sequence ID" value="AVY96098.1"/>
    <property type="molecule type" value="Genomic_DNA"/>
</dbReference>